<dbReference type="GO" id="GO:0000776">
    <property type="term" value="C:kinetochore"/>
    <property type="evidence" value="ECO:0007669"/>
    <property type="project" value="InterPro"/>
</dbReference>
<dbReference type="Pfam" id="PF15511">
    <property type="entry name" value="CENP-T_C"/>
    <property type="match status" value="1"/>
</dbReference>
<keyword evidence="5" id="KW-0539">Nucleus</keyword>
<comment type="similarity">
    <text evidence="3">Belongs to the CENP-T/CNN1 family.</text>
</comment>
<protein>
    <recommendedName>
        <fullName evidence="7">CENP-T/Histone H4 histone fold domain-containing protein</fullName>
    </recommendedName>
</protein>
<feature type="region of interest" description="Disordered" evidence="6">
    <location>
        <begin position="18"/>
        <end position="105"/>
    </location>
</feature>
<dbReference type="GO" id="GO:0007059">
    <property type="term" value="P:chromosome segregation"/>
    <property type="evidence" value="ECO:0007669"/>
    <property type="project" value="TreeGrafter"/>
</dbReference>
<evidence type="ECO:0000256" key="1">
    <source>
        <dbReference type="ARBA" id="ARBA00004123"/>
    </source>
</evidence>
<dbReference type="GO" id="GO:0000278">
    <property type="term" value="P:mitotic cell cycle"/>
    <property type="evidence" value="ECO:0007669"/>
    <property type="project" value="TreeGrafter"/>
</dbReference>
<evidence type="ECO:0000313" key="8">
    <source>
        <dbReference type="Ensembl" id="ENSLLEP00000020795.1"/>
    </source>
</evidence>
<name>A0A8C5MWP0_9ANUR</name>
<dbReference type="OrthoDB" id="9909186at2759"/>
<accession>A0A8C5MWP0</accession>
<dbReference type="PANTHER" id="PTHR46904">
    <property type="entry name" value="CENTROMERE PROTEIN T"/>
    <property type="match status" value="1"/>
</dbReference>
<dbReference type="Gene3D" id="1.10.20.10">
    <property type="entry name" value="Histone, subunit A"/>
    <property type="match status" value="1"/>
</dbReference>
<dbReference type="GO" id="GO:0051382">
    <property type="term" value="P:kinetochore assembly"/>
    <property type="evidence" value="ECO:0007669"/>
    <property type="project" value="InterPro"/>
</dbReference>
<dbReference type="SUPFAM" id="SSF47113">
    <property type="entry name" value="Histone-fold"/>
    <property type="match status" value="1"/>
</dbReference>
<evidence type="ECO:0000256" key="2">
    <source>
        <dbReference type="ARBA" id="ARBA00004286"/>
    </source>
</evidence>
<dbReference type="InterPro" id="IPR009072">
    <property type="entry name" value="Histone-fold"/>
</dbReference>
<keyword evidence="4" id="KW-0158">Chromosome</keyword>
<dbReference type="Ensembl" id="ENSLLET00000021608.1">
    <property type="protein sequence ID" value="ENSLLEP00000020795.1"/>
    <property type="gene ID" value="ENSLLEG00000013172.1"/>
</dbReference>
<feature type="compositionally biased region" description="Low complexity" evidence="6">
    <location>
        <begin position="450"/>
        <end position="463"/>
    </location>
</feature>
<feature type="region of interest" description="Disordered" evidence="6">
    <location>
        <begin position="349"/>
        <end position="405"/>
    </location>
</feature>
<evidence type="ECO:0000256" key="6">
    <source>
        <dbReference type="SAM" id="MobiDB-lite"/>
    </source>
</evidence>
<feature type="compositionally biased region" description="Basic and acidic residues" evidence="6">
    <location>
        <begin position="296"/>
        <end position="313"/>
    </location>
</feature>
<feature type="domain" description="CENP-T/Histone H4 histone fold" evidence="7">
    <location>
        <begin position="571"/>
        <end position="652"/>
    </location>
</feature>
<evidence type="ECO:0000313" key="9">
    <source>
        <dbReference type="Proteomes" id="UP000694569"/>
    </source>
</evidence>
<dbReference type="InterPro" id="IPR035425">
    <property type="entry name" value="CENP-T/H4_C"/>
</dbReference>
<feature type="compositionally biased region" description="Low complexity" evidence="6">
    <location>
        <begin position="392"/>
        <end position="405"/>
    </location>
</feature>
<dbReference type="PANTHER" id="PTHR46904:SF1">
    <property type="entry name" value="CENTROMERE PROTEIN T"/>
    <property type="match status" value="1"/>
</dbReference>
<feature type="region of interest" description="Disordered" evidence="6">
    <location>
        <begin position="274"/>
        <end position="327"/>
    </location>
</feature>
<feature type="region of interest" description="Disordered" evidence="6">
    <location>
        <begin position="439"/>
        <end position="463"/>
    </location>
</feature>
<feature type="compositionally biased region" description="Polar residues" evidence="6">
    <location>
        <begin position="356"/>
        <end position="368"/>
    </location>
</feature>
<feature type="compositionally biased region" description="Polar residues" evidence="6">
    <location>
        <begin position="36"/>
        <end position="46"/>
    </location>
</feature>
<reference evidence="8" key="2">
    <citation type="submission" date="2025-09" db="UniProtKB">
        <authorList>
            <consortium name="Ensembl"/>
        </authorList>
    </citation>
    <scope>IDENTIFICATION</scope>
</reference>
<dbReference type="InterPro" id="IPR028255">
    <property type="entry name" value="CENP-T"/>
</dbReference>
<reference evidence="8" key="1">
    <citation type="submission" date="2025-08" db="UniProtKB">
        <authorList>
            <consortium name="Ensembl"/>
        </authorList>
    </citation>
    <scope>IDENTIFICATION</scope>
</reference>
<keyword evidence="9" id="KW-1185">Reference proteome</keyword>
<comment type="subcellular location">
    <subcellularLocation>
        <location evidence="2">Chromosome</location>
    </subcellularLocation>
    <subcellularLocation>
        <location evidence="1">Nucleus</location>
    </subcellularLocation>
</comment>
<dbReference type="GeneTree" id="ENSGT00390000003044"/>
<organism evidence="8 9">
    <name type="scientific">Leptobrachium leishanense</name>
    <name type="common">Leishan spiny toad</name>
    <dbReference type="NCBI Taxonomy" id="445787"/>
    <lineage>
        <taxon>Eukaryota</taxon>
        <taxon>Metazoa</taxon>
        <taxon>Chordata</taxon>
        <taxon>Craniata</taxon>
        <taxon>Vertebrata</taxon>
        <taxon>Euteleostomi</taxon>
        <taxon>Amphibia</taxon>
        <taxon>Batrachia</taxon>
        <taxon>Anura</taxon>
        <taxon>Pelobatoidea</taxon>
        <taxon>Megophryidae</taxon>
        <taxon>Leptobrachium</taxon>
    </lineage>
</organism>
<dbReference type="GO" id="GO:0005634">
    <property type="term" value="C:nucleus"/>
    <property type="evidence" value="ECO:0007669"/>
    <property type="project" value="UniProtKB-SubCell"/>
</dbReference>
<evidence type="ECO:0000256" key="4">
    <source>
        <dbReference type="ARBA" id="ARBA00022454"/>
    </source>
</evidence>
<evidence type="ECO:0000256" key="5">
    <source>
        <dbReference type="ARBA" id="ARBA00023242"/>
    </source>
</evidence>
<evidence type="ECO:0000256" key="3">
    <source>
        <dbReference type="ARBA" id="ARBA00010137"/>
    </source>
</evidence>
<dbReference type="AlphaFoldDB" id="A0A8C5MWP0"/>
<sequence length="662" mass="74463">MEDLSQENITTRSILKNILQSEQIRSPSKHRAETRNPGNKTLSPGSHQPRVKIHNVASPAMVLRSKLKASVRRSVGMPSGSGTRKSSRIKPRQSPKNPNIEDLDKITPRSLLRKIIQNEPEVSLIVSQKSIRASEHMEQDPALKSSISRTSKIDLGNHTLAESMHQERKGGLIRRPKKLHLVSLEDFEQGVENKYLLLKGSQDCFVESTEEDLSDASSNEVARMSTEFYSHTGVKDKSIARASPQPEPGREDQSILEAKRDSLNQLSKSNFELRKSSVSAPEISQGKTDKSLPWVEGHKSHTSRIEESEHLQEENNSEEVDVSMQPEAEILQIKEAFGSYVEEAESAVADLEMKRPSSSTGKRSFQQKSIERRSIKKYTSAESLNSEEPHHSPSTHTRSSSPQSQELLDSFHESMEVHIQHASGTVADELNVDSIDETVQPNKEEEPHHSPSTHTRSSSPQSQELLDSFHESMEVHIQHASGTVADELNVDSIDETVQPNKGESLIRKPNIPIIQTKEALLTNTPNFMKNVKFRTEKQVSVKRPQKKRNVVNEKKKAPLPGSFIKQTFCHYAQSRVSKECFKEVEKCLELYFEQVSNDLAAYTAHANRKTITKADIELLLRRQGLVTDNIPLNVLIEKHLPLEYRKLLIPCATSGNKVFPTL</sequence>
<dbReference type="Proteomes" id="UP000694569">
    <property type="component" value="Unplaced"/>
</dbReference>
<dbReference type="GO" id="GO:0046982">
    <property type="term" value="F:protein heterodimerization activity"/>
    <property type="evidence" value="ECO:0007669"/>
    <property type="project" value="InterPro"/>
</dbReference>
<evidence type="ECO:0000259" key="7">
    <source>
        <dbReference type="Pfam" id="PF15511"/>
    </source>
</evidence>
<proteinExistence type="inferred from homology"/>
<dbReference type="CDD" id="cd22920">
    <property type="entry name" value="HFD_CENP-T"/>
    <property type="match status" value="1"/>
</dbReference>
<dbReference type="GO" id="GO:0003677">
    <property type="term" value="F:DNA binding"/>
    <property type="evidence" value="ECO:0007669"/>
    <property type="project" value="InterPro"/>
</dbReference>